<accession>A0A4R5QM72</accession>
<dbReference type="PANTHER" id="PTHR43065">
    <property type="entry name" value="SENSOR HISTIDINE KINASE"/>
    <property type="match status" value="1"/>
</dbReference>
<comment type="catalytic activity">
    <reaction evidence="1">
        <text>ATP + protein L-histidine = ADP + protein N-phospho-L-histidine.</text>
        <dbReference type="EC" id="2.7.13.3"/>
    </reaction>
</comment>
<feature type="modified residue" description="4-aspartylphosphate" evidence="9">
    <location>
        <position position="669"/>
    </location>
</feature>
<evidence type="ECO:0000256" key="4">
    <source>
        <dbReference type="ARBA" id="ARBA00022679"/>
    </source>
</evidence>
<dbReference type="CDD" id="cd00156">
    <property type="entry name" value="REC"/>
    <property type="match status" value="1"/>
</dbReference>
<dbReference type="PRINTS" id="PR00344">
    <property type="entry name" value="BCTRLSENSOR"/>
</dbReference>
<feature type="domain" description="Response regulatory" evidence="13">
    <location>
        <begin position="619"/>
        <end position="732"/>
    </location>
</feature>
<evidence type="ECO:0000256" key="2">
    <source>
        <dbReference type="ARBA" id="ARBA00012438"/>
    </source>
</evidence>
<dbReference type="CDD" id="cd00082">
    <property type="entry name" value="HisKA"/>
    <property type="match status" value="1"/>
</dbReference>
<gene>
    <name evidence="14" type="ORF">E2C06_04030</name>
</gene>
<dbReference type="SUPFAM" id="SSF52172">
    <property type="entry name" value="CheY-like"/>
    <property type="match status" value="1"/>
</dbReference>
<evidence type="ECO:0000313" key="14">
    <source>
        <dbReference type="EMBL" id="TDH63998.1"/>
    </source>
</evidence>
<evidence type="ECO:0000259" key="12">
    <source>
        <dbReference type="PROSITE" id="PS50109"/>
    </source>
</evidence>
<dbReference type="EMBL" id="SMSJ01000003">
    <property type="protein sequence ID" value="TDH63998.1"/>
    <property type="molecule type" value="Genomic_DNA"/>
</dbReference>
<keyword evidence="4" id="KW-0808">Transferase</keyword>
<dbReference type="SMART" id="SM00448">
    <property type="entry name" value="REC"/>
    <property type="match status" value="1"/>
</dbReference>
<keyword evidence="11" id="KW-0472">Membrane</keyword>
<keyword evidence="11" id="KW-1133">Transmembrane helix</keyword>
<keyword evidence="7" id="KW-0067">ATP-binding</keyword>
<evidence type="ECO:0000256" key="7">
    <source>
        <dbReference type="ARBA" id="ARBA00022840"/>
    </source>
</evidence>
<dbReference type="InterPro" id="IPR004358">
    <property type="entry name" value="Sig_transdc_His_kin-like_C"/>
</dbReference>
<dbReference type="Gene3D" id="3.30.565.10">
    <property type="entry name" value="Histidine kinase-like ATPase, C-terminal domain"/>
    <property type="match status" value="1"/>
</dbReference>
<evidence type="ECO:0000256" key="9">
    <source>
        <dbReference type="PROSITE-ProRule" id="PRU00169"/>
    </source>
</evidence>
<feature type="region of interest" description="Disordered" evidence="10">
    <location>
        <begin position="1"/>
        <end position="28"/>
    </location>
</feature>
<evidence type="ECO:0000256" key="1">
    <source>
        <dbReference type="ARBA" id="ARBA00000085"/>
    </source>
</evidence>
<protein>
    <recommendedName>
        <fullName evidence="2">histidine kinase</fullName>
        <ecNumber evidence="2">2.7.13.3</ecNumber>
    </recommendedName>
</protein>
<dbReference type="Pfam" id="PF02518">
    <property type="entry name" value="HATPase_c"/>
    <property type="match status" value="1"/>
</dbReference>
<dbReference type="Gene3D" id="3.40.50.2300">
    <property type="match status" value="1"/>
</dbReference>
<dbReference type="SMART" id="SM00387">
    <property type="entry name" value="HATPase_c"/>
    <property type="match status" value="1"/>
</dbReference>
<feature type="domain" description="Histidine kinase" evidence="12">
    <location>
        <begin position="379"/>
        <end position="596"/>
    </location>
</feature>
<dbReference type="SUPFAM" id="SSF47384">
    <property type="entry name" value="Homodimeric domain of signal transducing histidine kinase"/>
    <property type="match status" value="1"/>
</dbReference>
<evidence type="ECO:0000256" key="6">
    <source>
        <dbReference type="ARBA" id="ARBA00022777"/>
    </source>
</evidence>
<dbReference type="InterPro" id="IPR001789">
    <property type="entry name" value="Sig_transdc_resp-reg_receiver"/>
</dbReference>
<feature type="transmembrane region" description="Helical" evidence="11">
    <location>
        <begin position="311"/>
        <end position="330"/>
    </location>
</feature>
<keyword evidence="6 14" id="KW-0418">Kinase</keyword>
<dbReference type="InterPro" id="IPR003661">
    <property type="entry name" value="HisK_dim/P_dom"/>
</dbReference>
<dbReference type="CDD" id="cd12915">
    <property type="entry name" value="PDC2_DGC_like"/>
    <property type="match status" value="1"/>
</dbReference>
<keyword evidence="11" id="KW-0812">Transmembrane</keyword>
<evidence type="ECO:0000256" key="8">
    <source>
        <dbReference type="ARBA" id="ARBA00023012"/>
    </source>
</evidence>
<dbReference type="Pfam" id="PF00512">
    <property type="entry name" value="HisKA"/>
    <property type="match status" value="1"/>
</dbReference>
<dbReference type="InterPro" id="IPR003594">
    <property type="entry name" value="HATPase_dom"/>
</dbReference>
<dbReference type="PROSITE" id="PS50110">
    <property type="entry name" value="RESPONSE_REGULATORY"/>
    <property type="match status" value="1"/>
</dbReference>
<evidence type="ECO:0000256" key="10">
    <source>
        <dbReference type="SAM" id="MobiDB-lite"/>
    </source>
</evidence>
<keyword evidence="8" id="KW-0902">Two-component regulatory system</keyword>
<dbReference type="EC" id="2.7.13.3" evidence="2"/>
<evidence type="ECO:0000256" key="5">
    <source>
        <dbReference type="ARBA" id="ARBA00022741"/>
    </source>
</evidence>
<dbReference type="OrthoDB" id="9796100at2"/>
<dbReference type="GO" id="GO:0005524">
    <property type="term" value="F:ATP binding"/>
    <property type="evidence" value="ECO:0007669"/>
    <property type="project" value="UniProtKB-KW"/>
</dbReference>
<dbReference type="Gene3D" id="1.10.287.130">
    <property type="match status" value="1"/>
</dbReference>
<evidence type="ECO:0000313" key="15">
    <source>
        <dbReference type="Proteomes" id="UP000295096"/>
    </source>
</evidence>
<name>A0A4R5QM72_9PROT</name>
<dbReference type="PROSITE" id="PS50109">
    <property type="entry name" value="HIS_KIN"/>
    <property type="match status" value="1"/>
</dbReference>
<evidence type="ECO:0000256" key="3">
    <source>
        <dbReference type="ARBA" id="ARBA00022553"/>
    </source>
</evidence>
<feature type="compositionally biased region" description="Low complexity" evidence="10">
    <location>
        <begin position="17"/>
        <end position="28"/>
    </location>
</feature>
<organism evidence="14 15">
    <name type="scientific">Dankookia rubra</name>
    <dbReference type="NCBI Taxonomy" id="1442381"/>
    <lineage>
        <taxon>Bacteria</taxon>
        <taxon>Pseudomonadati</taxon>
        <taxon>Pseudomonadota</taxon>
        <taxon>Alphaproteobacteria</taxon>
        <taxon>Acetobacterales</taxon>
        <taxon>Roseomonadaceae</taxon>
        <taxon>Dankookia</taxon>
    </lineage>
</organism>
<dbReference type="Gene3D" id="3.30.450.20">
    <property type="entry name" value="PAS domain"/>
    <property type="match status" value="2"/>
</dbReference>
<keyword evidence="3 9" id="KW-0597">Phosphoprotein</keyword>
<evidence type="ECO:0000259" key="13">
    <source>
        <dbReference type="PROSITE" id="PS50110"/>
    </source>
</evidence>
<dbReference type="InterPro" id="IPR036097">
    <property type="entry name" value="HisK_dim/P_sf"/>
</dbReference>
<dbReference type="InterPro" id="IPR005467">
    <property type="entry name" value="His_kinase_dom"/>
</dbReference>
<keyword evidence="15" id="KW-1185">Reference proteome</keyword>
<comment type="caution">
    <text evidence="14">The sequence shown here is derived from an EMBL/GenBank/DDBJ whole genome shotgun (WGS) entry which is preliminary data.</text>
</comment>
<dbReference type="Proteomes" id="UP000295096">
    <property type="component" value="Unassembled WGS sequence"/>
</dbReference>
<dbReference type="SUPFAM" id="SSF55874">
    <property type="entry name" value="ATPase domain of HSP90 chaperone/DNA topoisomerase II/histidine kinase"/>
    <property type="match status" value="1"/>
</dbReference>
<sequence length="738" mass="79529">MYTMLRSRVSDCPTKIPRPGTPAGAPPGQRRHALVQVLLVCLSVLLPLGLFGWTAFGERQQAMQDAGHSADRTIAVLHEHAARVLETNELVLSEVMRQTEGRSWDEIGRDSRLWTYLLRVAADLGQPTDITLADATGRVRMTTTRFPAARDDSLAGQEDFAALRRRQSWTHVAVLPETALTPRQITLSRRRVAADGSFDGILRIGLPVSQLSAFWARYAPNTRYVVTLVRSDGRVVTRWPSATLPEWVSTDGLLLRSALVQRDGHFAGISGIDGVERVSAFSQVRDYPLHLVFSVEKTAVLQEWRERVTLLGLYTMLAAAALLGMALMTVRQYREQRQDSGRWREMAEQLAAESARREQAEAALRRAQTLEAVGQLTAGVAHDFNNLLQAIRSGLFLLAPRVPEASRKVVDASLQAVDRGAKLVRQLMVFSRREALQPRPVDPRALIAGVGELLQKAVGAPVAIETAIAPDIAAAMVDPTQAELAVLNLAINARDAMPQGGTLTIGARNARLAAPQGAAPAGDYVVLSVADTGIGMLPEVLERVLEPFFTTKAVGKGTGLGLSMVHGFVTGSGGDMQIESRPGIGTTVSLWLPRAEAPALPEERPAQQARAAAGGAGCSLLLVDDDALARLATAAALREMGHEVAEARDGEEALIVLGQRRDLRVVVTDYAMPQMNGAELALAVRRQWPALPVIMITGYAAGLPGGKPLGVRALLRKPFRMEELDGAVRSAAGLEAVA</sequence>
<dbReference type="InterPro" id="IPR036890">
    <property type="entry name" value="HATPase_C_sf"/>
</dbReference>
<keyword evidence="5" id="KW-0547">Nucleotide-binding</keyword>
<dbReference type="AlphaFoldDB" id="A0A4R5QM72"/>
<dbReference type="InterPro" id="IPR011006">
    <property type="entry name" value="CheY-like_superfamily"/>
</dbReference>
<dbReference type="GO" id="GO:0000155">
    <property type="term" value="F:phosphorelay sensor kinase activity"/>
    <property type="evidence" value="ECO:0007669"/>
    <property type="project" value="InterPro"/>
</dbReference>
<dbReference type="PANTHER" id="PTHR43065:SF46">
    <property type="entry name" value="C4-DICARBOXYLATE TRANSPORT SENSOR PROTEIN DCTB"/>
    <property type="match status" value="1"/>
</dbReference>
<evidence type="ECO:0000256" key="11">
    <source>
        <dbReference type="SAM" id="Phobius"/>
    </source>
</evidence>
<dbReference type="Pfam" id="PF00072">
    <property type="entry name" value="Response_reg"/>
    <property type="match status" value="1"/>
</dbReference>
<feature type="transmembrane region" description="Helical" evidence="11">
    <location>
        <begin position="33"/>
        <end position="56"/>
    </location>
</feature>
<proteinExistence type="predicted"/>
<reference evidence="14 15" key="1">
    <citation type="journal article" date="2016" name="J. Microbiol.">
        <title>Dankookia rubra gen. nov., sp. nov., an alphaproteobacterium isolated from sediment of a shallow stream.</title>
        <authorList>
            <person name="Kim W.H."/>
            <person name="Kim D.H."/>
            <person name="Kang K."/>
            <person name="Ahn T.Y."/>
        </authorList>
    </citation>
    <scope>NUCLEOTIDE SEQUENCE [LARGE SCALE GENOMIC DNA]</scope>
    <source>
        <strain evidence="14 15">JCM30602</strain>
    </source>
</reference>
<dbReference type="SMART" id="SM00388">
    <property type="entry name" value="HisKA"/>
    <property type="match status" value="1"/>
</dbReference>